<keyword evidence="4" id="KW-0186">Copper</keyword>
<dbReference type="Pfam" id="PF00127">
    <property type="entry name" value="Copper-bind"/>
    <property type="match status" value="1"/>
</dbReference>
<dbReference type="STRING" id="649639.Bcell_3049"/>
<dbReference type="OrthoDB" id="9816061at2"/>
<keyword evidence="5" id="KW-0472">Membrane</keyword>
<keyword evidence="5" id="KW-0812">Transmembrane</keyword>
<reference evidence="7" key="1">
    <citation type="submission" date="2010-12" db="EMBL/GenBank/DDBJ databases">
        <title>Complete sequence of Bacillus cellulosilyticus DSM 2522.</title>
        <authorList>
            <consortium name="US DOE Joint Genome Institute"/>
            <person name="Lucas S."/>
            <person name="Copeland A."/>
            <person name="Lapidus A."/>
            <person name="Cheng J.-F."/>
            <person name="Bruce D."/>
            <person name="Goodwin L."/>
            <person name="Pitluck S."/>
            <person name="Chertkov O."/>
            <person name="Detter J.C."/>
            <person name="Han C."/>
            <person name="Tapia R."/>
            <person name="Land M."/>
            <person name="Hauser L."/>
            <person name="Jeffries C."/>
            <person name="Kyrpides N."/>
            <person name="Ivanova N."/>
            <person name="Mikhailova N."/>
            <person name="Brumm P."/>
            <person name="Mead D."/>
            <person name="Woyke T."/>
        </authorList>
    </citation>
    <scope>NUCLEOTIDE SEQUENCE [LARGE SCALE GENOMIC DNA]</scope>
    <source>
        <strain evidence="7">DSM 2522</strain>
    </source>
</reference>
<dbReference type="PROSITE" id="PS00196">
    <property type="entry name" value="COPPER_BLUE"/>
    <property type="match status" value="1"/>
</dbReference>
<evidence type="ECO:0000256" key="4">
    <source>
        <dbReference type="ARBA" id="ARBA00023008"/>
    </source>
</evidence>
<evidence type="ECO:0000259" key="6">
    <source>
        <dbReference type="Pfam" id="PF00127"/>
    </source>
</evidence>
<keyword evidence="2" id="KW-0479">Metal-binding</keyword>
<evidence type="ECO:0000256" key="3">
    <source>
        <dbReference type="ARBA" id="ARBA00022982"/>
    </source>
</evidence>
<name>E6TYW1_EVAC2</name>
<dbReference type="Gene3D" id="2.60.40.420">
    <property type="entry name" value="Cupredoxins - blue copper proteins"/>
    <property type="match status" value="1"/>
</dbReference>
<dbReference type="InterPro" id="IPR050845">
    <property type="entry name" value="Cu-binding_ET"/>
</dbReference>
<feature type="transmembrane region" description="Helical" evidence="5">
    <location>
        <begin position="6"/>
        <end position="25"/>
    </location>
</feature>
<dbReference type="PROSITE" id="PS00079">
    <property type="entry name" value="MULTICOPPER_OXIDASE1"/>
    <property type="match status" value="1"/>
</dbReference>
<evidence type="ECO:0000313" key="8">
    <source>
        <dbReference type="Proteomes" id="UP000001401"/>
    </source>
</evidence>
<dbReference type="CDD" id="cd00920">
    <property type="entry name" value="Cupredoxin"/>
    <property type="match status" value="1"/>
</dbReference>
<feature type="transmembrane region" description="Helical" evidence="5">
    <location>
        <begin position="118"/>
        <end position="139"/>
    </location>
</feature>
<evidence type="ECO:0000256" key="1">
    <source>
        <dbReference type="ARBA" id="ARBA00022448"/>
    </source>
</evidence>
<dbReference type="Proteomes" id="UP000001401">
    <property type="component" value="Chromosome"/>
</dbReference>
<dbReference type="EMBL" id="CP002394">
    <property type="protein sequence ID" value="ADU31296.1"/>
    <property type="molecule type" value="Genomic_DNA"/>
</dbReference>
<dbReference type="AlphaFoldDB" id="E6TYW1"/>
<feature type="transmembrane region" description="Helical" evidence="5">
    <location>
        <begin position="87"/>
        <end position="106"/>
    </location>
</feature>
<accession>E6TYW1</accession>
<dbReference type="InterPro" id="IPR033138">
    <property type="entry name" value="Cu_oxidase_CS"/>
</dbReference>
<keyword evidence="3" id="KW-0249">Electron transport</keyword>
<dbReference type="KEGG" id="bco:Bcell_3049"/>
<dbReference type="eggNOG" id="COG4454">
    <property type="taxonomic scope" value="Bacteria"/>
</dbReference>
<organism evidence="7 8">
    <name type="scientific">Evansella cellulosilytica (strain ATCC 21833 / DSM 2522 / FERM P-1141 / JCM 9156 / N-4)</name>
    <name type="common">Bacillus cellulosilyticus</name>
    <dbReference type="NCBI Taxonomy" id="649639"/>
    <lineage>
        <taxon>Bacteria</taxon>
        <taxon>Bacillati</taxon>
        <taxon>Bacillota</taxon>
        <taxon>Bacilli</taxon>
        <taxon>Bacillales</taxon>
        <taxon>Bacillaceae</taxon>
        <taxon>Evansella</taxon>
    </lineage>
</organism>
<dbReference type="InterPro" id="IPR008972">
    <property type="entry name" value="Cupredoxin"/>
</dbReference>
<dbReference type="PANTHER" id="PTHR38439:SF3">
    <property type="entry name" value="COPPER-RESISTANT CUPROPROTEIN COPI"/>
    <property type="match status" value="1"/>
</dbReference>
<gene>
    <name evidence="7" type="ordered locus">Bcell_3049</name>
</gene>
<keyword evidence="1" id="KW-0813">Transport</keyword>
<dbReference type="RefSeq" id="WP_013489627.1">
    <property type="nucleotide sequence ID" value="NC_014829.1"/>
</dbReference>
<dbReference type="HOGENOM" id="CLU_917652_0_0_9"/>
<protein>
    <submittedName>
        <fullName evidence="7">Blue (Type 1) copper domain protein</fullName>
    </submittedName>
</protein>
<evidence type="ECO:0000313" key="7">
    <source>
        <dbReference type="EMBL" id="ADU31296.1"/>
    </source>
</evidence>
<dbReference type="PANTHER" id="PTHR38439">
    <property type="entry name" value="AURACYANIN-B"/>
    <property type="match status" value="1"/>
</dbReference>
<dbReference type="InterPro" id="IPR000923">
    <property type="entry name" value="BlueCu_1"/>
</dbReference>
<feature type="domain" description="Blue (type 1) copper" evidence="6">
    <location>
        <begin position="196"/>
        <end position="304"/>
    </location>
</feature>
<feature type="transmembrane region" description="Helical" evidence="5">
    <location>
        <begin position="37"/>
        <end position="56"/>
    </location>
</feature>
<dbReference type="SUPFAM" id="SSF49503">
    <property type="entry name" value="Cupredoxins"/>
    <property type="match status" value="1"/>
</dbReference>
<evidence type="ECO:0000256" key="5">
    <source>
        <dbReference type="SAM" id="Phobius"/>
    </source>
</evidence>
<feature type="transmembrane region" description="Helical" evidence="5">
    <location>
        <begin position="151"/>
        <end position="169"/>
    </location>
</feature>
<dbReference type="GO" id="GO:0009055">
    <property type="term" value="F:electron transfer activity"/>
    <property type="evidence" value="ECO:0007669"/>
    <property type="project" value="InterPro"/>
</dbReference>
<sequence length="304" mass="33625">MTTFNIIVITLLTIILFTSFTTSIIQRKNSTTMTGMMTAMVIGMSIGLTIGVLLGNLFRGDLLISTTISMGIGMFAGILIGMPFNTLAVLDGMLAGIMGGMMGAMLGEMITLTDAILLVKILLSVSVCSTILILLFLLQNKKRDENANLKWMIRPITTFVLLFILLVWLDQINVNSNLDHPNQSHYNHEMHIPKNQLEIEVTGFAYSPSEIFVNKSEITELILVNNYEIEHNIEIVDLPVEKIDNESEKDSHGSHSHNSAIHIHAQPNSTNSISFIPTQEGTYLFYCTIPGHKKKGMIGTITVN</sequence>
<proteinExistence type="predicted"/>
<evidence type="ECO:0000256" key="2">
    <source>
        <dbReference type="ARBA" id="ARBA00022723"/>
    </source>
</evidence>
<dbReference type="InterPro" id="IPR028871">
    <property type="entry name" value="BlueCu_1_BS"/>
</dbReference>
<keyword evidence="8" id="KW-1185">Reference proteome</keyword>
<dbReference type="GO" id="GO:0005507">
    <property type="term" value="F:copper ion binding"/>
    <property type="evidence" value="ECO:0007669"/>
    <property type="project" value="InterPro"/>
</dbReference>
<keyword evidence="5" id="KW-1133">Transmembrane helix</keyword>
<feature type="transmembrane region" description="Helical" evidence="5">
    <location>
        <begin position="62"/>
        <end position="80"/>
    </location>
</feature>